<dbReference type="STRING" id="695850.A0A067CNR5"/>
<dbReference type="PANTHER" id="PTHR31757:SF0">
    <property type="entry name" value="SLL0781 PROTEIN"/>
    <property type="match status" value="1"/>
</dbReference>
<accession>A0A067CNR5</accession>
<dbReference type="Pfam" id="PF07080">
    <property type="entry name" value="DUF1348"/>
    <property type="match status" value="1"/>
</dbReference>
<reference evidence="1 2" key="1">
    <citation type="journal article" date="2013" name="PLoS Genet.">
        <title>Distinctive expansion of potential virulence genes in the genome of the oomycete fish pathogen Saprolegnia parasitica.</title>
        <authorList>
            <person name="Jiang R.H."/>
            <person name="de Bruijn I."/>
            <person name="Haas B.J."/>
            <person name="Belmonte R."/>
            <person name="Lobach L."/>
            <person name="Christie J."/>
            <person name="van den Ackerveken G."/>
            <person name="Bottin A."/>
            <person name="Bulone V."/>
            <person name="Diaz-Moreno S.M."/>
            <person name="Dumas B."/>
            <person name="Fan L."/>
            <person name="Gaulin E."/>
            <person name="Govers F."/>
            <person name="Grenville-Briggs L.J."/>
            <person name="Horner N.R."/>
            <person name="Levin J.Z."/>
            <person name="Mammella M."/>
            <person name="Meijer H.J."/>
            <person name="Morris P."/>
            <person name="Nusbaum C."/>
            <person name="Oome S."/>
            <person name="Phillips A.J."/>
            <person name="van Rooyen D."/>
            <person name="Rzeszutek E."/>
            <person name="Saraiva M."/>
            <person name="Secombes C.J."/>
            <person name="Seidl M.F."/>
            <person name="Snel B."/>
            <person name="Stassen J.H."/>
            <person name="Sykes S."/>
            <person name="Tripathy S."/>
            <person name="van den Berg H."/>
            <person name="Vega-Arreguin J.C."/>
            <person name="Wawra S."/>
            <person name="Young S.K."/>
            <person name="Zeng Q."/>
            <person name="Dieguez-Uribeondo J."/>
            <person name="Russ C."/>
            <person name="Tyler B.M."/>
            <person name="van West P."/>
        </authorList>
    </citation>
    <scope>NUCLEOTIDE SEQUENCE [LARGE SCALE GENOMIC DNA]</scope>
    <source>
        <strain evidence="1 2">CBS 223.65</strain>
    </source>
</reference>
<keyword evidence="2" id="KW-1185">Reference proteome</keyword>
<dbReference type="OMA" id="VRFQYEC"/>
<dbReference type="GeneID" id="24127210"/>
<evidence type="ECO:0008006" key="3">
    <source>
        <dbReference type="Google" id="ProtNLM"/>
    </source>
</evidence>
<proteinExistence type="predicted"/>
<gene>
    <name evidence="1" type="ORF">SPRG_04782</name>
</gene>
<dbReference type="Gene3D" id="3.10.450.50">
    <property type="match status" value="1"/>
</dbReference>
<dbReference type="KEGG" id="spar:SPRG_04782"/>
<evidence type="ECO:0000313" key="2">
    <source>
        <dbReference type="Proteomes" id="UP000030745"/>
    </source>
</evidence>
<sequence length="181" mass="20438">MASQGRFKVLQGLNALSSAGKKSTLYTAETAKGALQGFAAHAAEARGPVPPFTEASALAKVKAAENGWNSRDANKVALAYTPDTVWRNRDHIFVGRDAVVAFLQDKWALETNYKLVKHLWCHDTNRIAVRFTYEFQRVADGQWFRCHGNELWQFDDFGYMQHRDMSGNDIPIDEADRLFRA</sequence>
<dbReference type="OrthoDB" id="14527at2759"/>
<organism evidence="1 2">
    <name type="scientific">Saprolegnia parasitica (strain CBS 223.65)</name>
    <dbReference type="NCBI Taxonomy" id="695850"/>
    <lineage>
        <taxon>Eukaryota</taxon>
        <taxon>Sar</taxon>
        <taxon>Stramenopiles</taxon>
        <taxon>Oomycota</taxon>
        <taxon>Saprolegniomycetes</taxon>
        <taxon>Saprolegniales</taxon>
        <taxon>Saprolegniaceae</taxon>
        <taxon>Saprolegnia</taxon>
    </lineage>
</organism>
<name>A0A067CNR5_SAPPC</name>
<dbReference type="EMBL" id="KK583200">
    <property type="protein sequence ID" value="KDO30880.1"/>
    <property type="molecule type" value="Genomic_DNA"/>
</dbReference>
<dbReference type="SUPFAM" id="SSF54427">
    <property type="entry name" value="NTF2-like"/>
    <property type="match status" value="1"/>
</dbReference>
<dbReference type="RefSeq" id="XP_012198575.1">
    <property type="nucleotide sequence ID" value="XM_012343185.1"/>
</dbReference>
<dbReference type="AlphaFoldDB" id="A0A067CNR5"/>
<dbReference type="VEuPathDB" id="FungiDB:SPRG_04782"/>
<evidence type="ECO:0000313" key="1">
    <source>
        <dbReference type="EMBL" id="KDO30880.1"/>
    </source>
</evidence>
<dbReference type="InterPro" id="IPR032710">
    <property type="entry name" value="NTF2-like_dom_sf"/>
</dbReference>
<dbReference type="Proteomes" id="UP000030745">
    <property type="component" value="Unassembled WGS sequence"/>
</dbReference>
<dbReference type="PANTHER" id="PTHR31757">
    <property type="entry name" value="SLL0781 PROTEIN"/>
    <property type="match status" value="1"/>
</dbReference>
<protein>
    <recommendedName>
        <fullName evidence="3">DUF4440 domain-containing protein</fullName>
    </recommendedName>
</protein>
<dbReference type="InterPro" id="IPR009783">
    <property type="entry name" value="DUF1348"/>
</dbReference>